<reference evidence="3 4" key="1">
    <citation type="journal article" date="2007" name="Archaea">
        <title>The genome of Hyperthermus butylicus: a sulfur-reducing, peptide fermenting, neutrophilic Crenarchaeote growing up to 108 degrees C.</title>
        <authorList>
            <person name="Brugger K."/>
            <person name="Chen L."/>
            <person name="Stark M."/>
            <person name="Zibat A."/>
            <person name="Redder P."/>
            <person name="Ruepp A."/>
            <person name="Awayez M."/>
            <person name="She Q."/>
            <person name="Garrett R.A."/>
            <person name="Klenk H.P."/>
        </authorList>
    </citation>
    <scope>NUCLEOTIDE SEQUENCE [LARGE SCALE GENOMIC DNA]</scope>
    <source>
        <strain evidence="4">DSM 5456 / JCM 9403 / PLM1-5</strain>
    </source>
</reference>
<dbReference type="InterPro" id="IPR001109">
    <property type="entry name" value="Hydrogenase_HupF/HypC"/>
</dbReference>
<dbReference type="GO" id="GO:0005506">
    <property type="term" value="F:iron ion binding"/>
    <property type="evidence" value="ECO:0007669"/>
    <property type="project" value="TreeGrafter"/>
</dbReference>
<dbReference type="OrthoDB" id="43695at2157"/>
<dbReference type="RefSeq" id="WP_011821926.1">
    <property type="nucleotide sequence ID" value="NC_008818.1"/>
</dbReference>
<dbReference type="EnsemblBacteria" id="ABM80608">
    <property type="protein sequence ID" value="ABM80608"/>
    <property type="gene ID" value="Hbut_0754"/>
</dbReference>
<evidence type="ECO:0000256" key="1">
    <source>
        <dbReference type="ARBA" id="ARBA00006018"/>
    </source>
</evidence>
<feature type="coiled-coil region" evidence="2">
    <location>
        <begin position="52"/>
        <end position="83"/>
    </location>
</feature>
<sequence length="87" mass="9838">MCLAVPGFVKEVRGDIAIVEFHDGVVREVYASAISDLKPGDMVMVHAGVIIEKVKEDELEKQVREIEELLRSLEEKAEEIEKMVWGK</sequence>
<evidence type="ECO:0000313" key="4">
    <source>
        <dbReference type="Proteomes" id="UP000002593"/>
    </source>
</evidence>
<dbReference type="PANTHER" id="PTHR35177">
    <property type="entry name" value="HYDROGENASE MATURATION FACTOR HYBG"/>
    <property type="match status" value="1"/>
</dbReference>
<organism evidence="3 4">
    <name type="scientific">Hyperthermus butylicus (strain DSM 5456 / JCM 9403 / PLM1-5)</name>
    <dbReference type="NCBI Taxonomy" id="415426"/>
    <lineage>
        <taxon>Archaea</taxon>
        <taxon>Thermoproteota</taxon>
        <taxon>Thermoprotei</taxon>
        <taxon>Desulfurococcales</taxon>
        <taxon>Pyrodictiaceae</taxon>
        <taxon>Hyperthermus</taxon>
    </lineage>
</organism>
<name>A2BKU7_HYPBU</name>
<dbReference type="GO" id="GO:1902670">
    <property type="term" value="F:carbon dioxide binding"/>
    <property type="evidence" value="ECO:0007669"/>
    <property type="project" value="TreeGrafter"/>
</dbReference>
<dbReference type="AlphaFoldDB" id="A2BKU7"/>
<dbReference type="KEGG" id="hbu:Hbut_0754"/>
<keyword evidence="4" id="KW-1185">Reference proteome</keyword>
<accession>A2BKU7</accession>
<dbReference type="EMBL" id="CP000493">
    <property type="protein sequence ID" value="ABM80608.1"/>
    <property type="molecule type" value="Genomic_DNA"/>
</dbReference>
<dbReference type="eggNOG" id="arCOG04427">
    <property type="taxonomic scope" value="Archaea"/>
</dbReference>
<proteinExistence type="inferred from homology"/>
<dbReference type="Proteomes" id="UP000002593">
    <property type="component" value="Chromosome"/>
</dbReference>
<protein>
    <submittedName>
        <fullName evidence="3">Hydrogenase maturation factor</fullName>
    </submittedName>
</protein>
<dbReference type="Gene3D" id="2.30.30.140">
    <property type="match status" value="1"/>
</dbReference>
<dbReference type="GeneID" id="4782493"/>
<dbReference type="SUPFAM" id="SSF159127">
    <property type="entry name" value="HupF/HypC-like"/>
    <property type="match status" value="1"/>
</dbReference>
<dbReference type="STRING" id="415426.Hbut_0754"/>
<gene>
    <name evidence="3" type="ordered locus">Hbut_0754</name>
</gene>
<keyword evidence="2" id="KW-0175">Coiled coil</keyword>
<dbReference type="PANTHER" id="PTHR35177:SF2">
    <property type="entry name" value="HYDROGENASE MATURATION FACTOR HYBG"/>
    <property type="match status" value="1"/>
</dbReference>
<dbReference type="NCBIfam" id="TIGR00074">
    <property type="entry name" value="hypC_hupF"/>
    <property type="match status" value="1"/>
</dbReference>
<dbReference type="GO" id="GO:0051604">
    <property type="term" value="P:protein maturation"/>
    <property type="evidence" value="ECO:0007669"/>
    <property type="project" value="TreeGrafter"/>
</dbReference>
<dbReference type="HOGENOM" id="CLU_159381_2_2_2"/>
<evidence type="ECO:0000313" key="3">
    <source>
        <dbReference type="EMBL" id="ABM80608.1"/>
    </source>
</evidence>
<comment type="similarity">
    <text evidence="1">Belongs to the HupF/HypC family.</text>
</comment>
<dbReference type="Pfam" id="PF01455">
    <property type="entry name" value="HupF_HypC"/>
    <property type="match status" value="1"/>
</dbReference>
<evidence type="ECO:0000256" key="2">
    <source>
        <dbReference type="SAM" id="Coils"/>
    </source>
</evidence>